<proteinExistence type="predicted"/>
<dbReference type="EMBL" id="RHHS01000008">
    <property type="protein sequence ID" value="RNB61143.1"/>
    <property type="molecule type" value="Genomic_DNA"/>
</dbReference>
<protein>
    <submittedName>
        <fullName evidence="1">Uncharacterized protein</fullName>
    </submittedName>
</protein>
<sequence length="77" mass="8376">MAAALGFVYPQGDDERVTHYLQRVSQLPPDATEIFLTTQTGKGLSQSSQSTGRPLQVKLGIISIEQKSQAKEQGRMG</sequence>
<organism evidence="1 2">
    <name type="scientific">Brevibacillus gelatini</name>
    <dbReference type="NCBI Taxonomy" id="1655277"/>
    <lineage>
        <taxon>Bacteria</taxon>
        <taxon>Bacillati</taxon>
        <taxon>Bacillota</taxon>
        <taxon>Bacilli</taxon>
        <taxon>Bacillales</taxon>
        <taxon>Paenibacillaceae</taxon>
        <taxon>Brevibacillus</taxon>
    </lineage>
</organism>
<comment type="caution">
    <text evidence="1">The sequence shown here is derived from an EMBL/GenBank/DDBJ whole genome shotgun (WGS) entry which is preliminary data.</text>
</comment>
<evidence type="ECO:0000313" key="1">
    <source>
        <dbReference type="EMBL" id="RNB61143.1"/>
    </source>
</evidence>
<name>A0A3M8BCY8_9BACL</name>
<reference evidence="1 2" key="1">
    <citation type="submission" date="2018-10" db="EMBL/GenBank/DDBJ databases">
        <title>Phylogenomics of Brevibacillus.</title>
        <authorList>
            <person name="Dunlap C."/>
        </authorList>
    </citation>
    <scope>NUCLEOTIDE SEQUENCE [LARGE SCALE GENOMIC DNA]</scope>
    <source>
        <strain evidence="1 2">DSM 100115</strain>
    </source>
</reference>
<keyword evidence="2" id="KW-1185">Reference proteome</keyword>
<gene>
    <name evidence="1" type="ORF">EDM57_01920</name>
</gene>
<accession>A0A3M8BCY8</accession>
<evidence type="ECO:0000313" key="2">
    <source>
        <dbReference type="Proteomes" id="UP000268829"/>
    </source>
</evidence>
<dbReference type="Proteomes" id="UP000268829">
    <property type="component" value="Unassembled WGS sequence"/>
</dbReference>
<dbReference type="RefSeq" id="WP_122903093.1">
    <property type="nucleotide sequence ID" value="NZ_RHHS01000008.1"/>
</dbReference>
<dbReference type="OrthoDB" id="9776406at2"/>
<dbReference type="AlphaFoldDB" id="A0A3M8BCY8"/>